<organism evidence="2 3">
    <name type="scientific">Mesorhizobium plurifarium</name>
    <dbReference type="NCBI Taxonomy" id="69974"/>
    <lineage>
        <taxon>Bacteria</taxon>
        <taxon>Pseudomonadati</taxon>
        <taxon>Pseudomonadota</taxon>
        <taxon>Alphaproteobacteria</taxon>
        <taxon>Hyphomicrobiales</taxon>
        <taxon>Phyllobacteriaceae</taxon>
        <taxon>Mesorhizobium</taxon>
    </lineage>
</organism>
<sequence>MVAAADHDRVGKGAVEAAALIDLDICRPGRQREAAFDDFLLARRRVQGPAEGAELRRRLGLHVAAIELRAPKHCRSAAAHRVLRGGWKSVPHEQRQHGDLEPIHRLVLALTPSRSGRVLAYAIFLPSALVGLALYVQQDYVHDDNKHAHESLSARSEVLPCPPRPISALCCTMSRACSGNVSSNARAPLD</sequence>
<protein>
    <submittedName>
        <fullName evidence="2">Uncharacterized protein</fullName>
    </submittedName>
</protein>
<feature type="transmembrane region" description="Helical" evidence="1">
    <location>
        <begin position="118"/>
        <end position="136"/>
    </location>
</feature>
<name>A0A090G6K6_MESPL</name>
<evidence type="ECO:0000313" key="2">
    <source>
        <dbReference type="EMBL" id="CDX53349.1"/>
    </source>
</evidence>
<keyword evidence="1" id="KW-0472">Membrane</keyword>
<reference evidence="2 3" key="1">
    <citation type="submission" date="2014-08" db="EMBL/GenBank/DDBJ databases">
        <authorList>
            <person name="Moulin Lionel"/>
        </authorList>
    </citation>
    <scope>NUCLEOTIDE SEQUENCE [LARGE SCALE GENOMIC DNA]</scope>
</reference>
<evidence type="ECO:0000313" key="3">
    <source>
        <dbReference type="Proteomes" id="UP000046122"/>
    </source>
</evidence>
<dbReference type="AlphaFoldDB" id="A0A090G6K6"/>
<dbReference type="Proteomes" id="UP000046122">
    <property type="component" value="Unassembled WGS sequence"/>
</dbReference>
<proteinExistence type="predicted"/>
<accession>A0A090G6K6</accession>
<keyword evidence="1" id="KW-1133">Transmembrane helix</keyword>
<dbReference type="EMBL" id="CCNE01000010">
    <property type="protein sequence ID" value="CDX53349.1"/>
    <property type="molecule type" value="Genomic_DNA"/>
</dbReference>
<gene>
    <name evidence="2" type="ORF">MPL3365_180050</name>
</gene>
<evidence type="ECO:0000256" key="1">
    <source>
        <dbReference type="SAM" id="Phobius"/>
    </source>
</evidence>
<keyword evidence="1" id="KW-0812">Transmembrane</keyword>